<dbReference type="EMBL" id="FP929038">
    <property type="protein sequence ID" value="CBK81179.1"/>
    <property type="molecule type" value="Genomic_DNA"/>
</dbReference>
<proteinExistence type="predicted"/>
<evidence type="ECO:0000313" key="2">
    <source>
        <dbReference type="EMBL" id="CBK81179.1"/>
    </source>
</evidence>
<evidence type="ECO:0000256" key="1">
    <source>
        <dbReference type="SAM" id="MobiDB-lite"/>
    </source>
</evidence>
<accession>D4JA08</accession>
<dbReference type="KEGG" id="cct:CC1_25320"/>
<name>D4JA08_9FIRM</name>
<protein>
    <submittedName>
        <fullName evidence="2">Uncharacterized protein</fullName>
    </submittedName>
</protein>
<dbReference type="PATRIC" id="fig|717962.3.peg.2429"/>
<organism evidence="2 3">
    <name type="scientific">Coprococcus catus GD/7</name>
    <dbReference type="NCBI Taxonomy" id="717962"/>
    <lineage>
        <taxon>Bacteria</taxon>
        <taxon>Bacillati</taxon>
        <taxon>Bacillota</taxon>
        <taxon>Clostridia</taxon>
        <taxon>Lachnospirales</taxon>
        <taxon>Lachnospiraceae</taxon>
        <taxon>Coprococcus</taxon>
    </lineage>
</organism>
<dbReference type="AlphaFoldDB" id="D4JA08"/>
<evidence type="ECO:0000313" key="3">
    <source>
        <dbReference type="Proteomes" id="UP000008798"/>
    </source>
</evidence>
<dbReference type="HOGENOM" id="CLU_3024316_0_0_9"/>
<reference evidence="2 3" key="1">
    <citation type="submission" date="2010-03" db="EMBL/GenBank/DDBJ databases">
        <title>The genome sequence of Coprococcus catus GD/7.</title>
        <authorList>
            <consortium name="metaHIT consortium -- http://www.metahit.eu/"/>
            <person name="Pajon A."/>
            <person name="Turner K."/>
            <person name="Parkhill J."/>
            <person name="Duncan S."/>
            <person name="Flint H."/>
        </authorList>
    </citation>
    <scope>NUCLEOTIDE SEQUENCE [LARGE SCALE GENOMIC DNA]</scope>
    <source>
        <strain evidence="2 3">GD/7</strain>
    </source>
</reference>
<dbReference type="RefSeq" id="WP_015514738.1">
    <property type="nucleotide sequence ID" value="NC_021009.1"/>
</dbReference>
<reference evidence="2 3" key="2">
    <citation type="submission" date="2010-03" db="EMBL/GenBank/DDBJ databases">
        <authorList>
            <person name="Pajon A."/>
        </authorList>
    </citation>
    <scope>NUCLEOTIDE SEQUENCE [LARGE SCALE GENOMIC DNA]</scope>
    <source>
        <strain evidence="2 3">GD/7</strain>
    </source>
</reference>
<sequence>MKKAVYNSKKERTKRRRKLEGKTRKEISGRKFQEENFKKKIAKGIGNVWIWIFLI</sequence>
<feature type="region of interest" description="Disordered" evidence="1">
    <location>
        <begin position="1"/>
        <end position="25"/>
    </location>
</feature>
<dbReference type="Proteomes" id="UP000008798">
    <property type="component" value="Chromosome"/>
</dbReference>
<gene>
    <name evidence="2" type="ORF">CC1_25320</name>
</gene>